<dbReference type="WBParaSite" id="nRc.2.0.1.t26423-RA">
    <property type="protein sequence ID" value="nRc.2.0.1.t26423-RA"/>
    <property type="gene ID" value="nRc.2.0.1.g26423"/>
</dbReference>
<dbReference type="AlphaFoldDB" id="A0A915JJZ3"/>
<keyword evidence="1" id="KW-1185">Reference proteome</keyword>
<organism evidence="1 2">
    <name type="scientific">Romanomermis culicivorax</name>
    <name type="common">Nematode worm</name>
    <dbReference type="NCBI Taxonomy" id="13658"/>
    <lineage>
        <taxon>Eukaryota</taxon>
        <taxon>Metazoa</taxon>
        <taxon>Ecdysozoa</taxon>
        <taxon>Nematoda</taxon>
        <taxon>Enoplea</taxon>
        <taxon>Dorylaimia</taxon>
        <taxon>Mermithida</taxon>
        <taxon>Mermithoidea</taxon>
        <taxon>Mermithidae</taxon>
        <taxon>Romanomermis</taxon>
    </lineage>
</organism>
<name>A0A915JJZ3_ROMCU</name>
<accession>A0A915JJZ3</accession>
<reference evidence="2" key="1">
    <citation type="submission" date="2022-11" db="UniProtKB">
        <authorList>
            <consortium name="WormBaseParasite"/>
        </authorList>
    </citation>
    <scope>IDENTIFICATION</scope>
</reference>
<dbReference type="Proteomes" id="UP000887565">
    <property type="component" value="Unplaced"/>
</dbReference>
<evidence type="ECO:0000313" key="1">
    <source>
        <dbReference type="Proteomes" id="UP000887565"/>
    </source>
</evidence>
<sequence length="128" mass="13814">MLRIKSTTIGDDCVAGGRLCRLADCTGWPTVVAGRLFDSHINNFKLNSVTQYGRPCATVGHPVKSTSRYSRPDGAVSDPVYSVGVIENVILSSIRGIGTFGRKCMSQTPLAECGIQLKQKPDAKEDRV</sequence>
<proteinExistence type="predicted"/>
<protein>
    <submittedName>
        <fullName evidence="2">Uncharacterized protein</fullName>
    </submittedName>
</protein>
<evidence type="ECO:0000313" key="2">
    <source>
        <dbReference type="WBParaSite" id="nRc.2.0.1.t26423-RA"/>
    </source>
</evidence>